<accession>M5U4M9</accession>
<evidence type="ECO:0000256" key="10">
    <source>
        <dbReference type="ARBA" id="ARBA00023114"/>
    </source>
</evidence>
<comment type="similarity">
    <text evidence="2">Belongs to the BexD/CtrA/VexA family.</text>
</comment>
<keyword evidence="3" id="KW-0813">Transport</keyword>
<dbReference type="GO" id="GO:0046930">
    <property type="term" value="C:pore complex"/>
    <property type="evidence" value="ECO:0007669"/>
    <property type="project" value="UniProtKB-KW"/>
</dbReference>
<evidence type="ECO:0000313" key="19">
    <source>
        <dbReference type="Proteomes" id="UP000011885"/>
    </source>
</evidence>
<evidence type="ECO:0000259" key="17">
    <source>
        <dbReference type="Pfam" id="PF22461"/>
    </source>
</evidence>
<reference evidence="18 19" key="1">
    <citation type="journal article" date="2013" name="Mar. Genomics">
        <title>Expression of sulfatases in Rhodopirellula baltica and the diversity of sulfatases in the genus Rhodopirellula.</title>
        <authorList>
            <person name="Wegner C.E."/>
            <person name="Richter-Heitmann T."/>
            <person name="Klindworth A."/>
            <person name="Klockow C."/>
            <person name="Richter M."/>
            <person name="Achstetter T."/>
            <person name="Glockner F.O."/>
            <person name="Harder J."/>
        </authorList>
    </citation>
    <scope>NUCLEOTIDE SEQUENCE [LARGE SCALE GENOMIC DNA]</scope>
    <source>
        <strain evidence="18 19">SM41</strain>
    </source>
</reference>
<dbReference type="Pfam" id="PF22461">
    <property type="entry name" value="SLBB_2"/>
    <property type="match status" value="1"/>
</dbReference>
<feature type="compositionally biased region" description="Polar residues" evidence="15">
    <location>
        <begin position="76"/>
        <end position="89"/>
    </location>
</feature>
<dbReference type="GO" id="GO:0015288">
    <property type="term" value="F:porin activity"/>
    <property type="evidence" value="ECO:0007669"/>
    <property type="project" value="UniProtKB-KW"/>
</dbReference>
<evidence type="ECO:0000313" key="18">
    <source>
        <dbReference type="EMBL" id="EMI56417.1"/>
    </source>
</evidence>
<keyword evidence="9" id="KW-0406">Ion transport</keyword>
<gene>
    <name evidence="18" type="ORF">RSSM_02140</name>
</gene>
<evidence type="ECO:0000256" key="2">
    <source>
        <dbReference type="ARBA" id="ARBA00009450"/>
    </source>
</evidence>
<keyword evidence="6" id="KW-0812">Transmembrane</keyword>
<evidence type="ECO:0000256" key="9">
    <source>
        <dbReference type="ARBA" id="ARBA00023065"/>
    </source>
</evidence>
<dbReference type="EMBL" id="ANOH01000148">
    <property type="protein sequence ID" value="EMI56417.1"/>
    <property type="molecule type" value="Genomic_DNA"/>
</dbReference>
<evidence type="ECO:0000256" key="7">
    <source>
        <dbReference type="ARBA" id="ARBA00022729"/>
    </source>
</evidence>
<keyword evidence="8" id="KW-0625">Polysaccharide transport</keyword>
<evidence type="ECO:0000256" key="3">
    <source>
        <dbReference type="ARBA" id="ARBA00022448"/>
    </source>
</evidence>
<comment type="subcellular location">
    <subcellularLocation>
        <location evidence="1">Cell outer membrane</location>
        <topology evidence="1">Multi-pass membrane protein</topology>
    </subcellularLocation>
</comment>
<evidence type="ECO:0000256" key="13">
    <source>
        <dbReference type="ARBA" id="ARBA00023237"/>
    </source>
</evidence>
<evidence type="ECO:0000256" key="14">
    <source>
        <dbReference type="ARBA" id="ARBA00023288"/>
    </source>
</evidence>
<comment type="caution">
    <text evidence="18">The sequence shown here is derived from an EMBL/GenBank/DDBJ whole genome shotgun (WGS) entry which is preliminary data.</text>
</comment>
<evidence type="ECO:0000259" key="16">
    <source>
        <dbReference type="Pfam" id="PF02563"/>
    </source>
</evidence>
<feature type="region of interest" description="Disordered" evidence="15">
    <location>
        <begin position="117"/>
        <end position="281"/>
    </location>
</feature>
<dbReference type="PANTHER" id="PTHR33619">
    <property type="entry name" value="POLYSACCHARIDE EXPORT PROTEIN GFCE-RELATED"/>
    <property type="match status" value="1"/>
</dbReference>
<dbReference type="Proteomes" id="UP000011885">
    <property type="component" value="Unassembled WGS sequence"/>
</dbReference>
<feature type="region of interest" description="Disordered" evidence="15">
    <location>
        <begin position="63"/>
        <end position="97"/>
    </location>
</feature>
<feature type="compositionally biased region" description="Basic and acidic residues" evidence="15">
    <location>
        <begin position="117"/>
        <end position="130"/>
    </location>
</feature>
<dbReference type="InterPro" id="IPR049712">
    <property type="entry name" value="Poly_export"/>
</dbReference>
<keyword evidence="10" id="KW-0626">Porin</keyword>
<proteinExistence type="inferred from homology"/>
<dbReference type="Gene3D" id="3.30.1950.10">
    <property type="entry name" value="wza like domain"/>
    <property type="match status" value="2"/>
</dbReference>
<dbReference type="PANTHER" id="PTHR33619:SF3">
    <property type="entry name" value="POLYSACCHARIDE EXPORT PROTEIN GFCE-RELATED"/>
    <property type="match status" value="1"/>
</dbReference>
<keyword evidence="7" id="KW-0732">Signal</keyword>
<dbReference type="TCDB" id="1.B.18.3.6">
    <property type="family name" value="the outer membrane auxiliary (oma) protein family"/>
</dbReference>
<organism evidence="18 19">
    <name type="scientific">Rhodopirellula sallentina SM41</name>
    <dbReference type="NCBI Taxonomy" id="1263870"/>
    <lineage>
        <taxon>Bacteria</taxon>
        <taxon>Pseudomonadati</taxon>
        <taxon>Planctomycetota</taxon>
        <taxon>Planctomycetia</taxon>
        <taxon>Pirellulales</taxon>
        <taxon>Pirellulaceae</taxon>
        <taxon>Rhodopirellula</taxon>
    </lineage>
</organism>
<keyword evidence="19" id="KW-1185">Reference proteome</keyword>
<evidence type="ECO:0000256" key="5">
    <source>
        <dbReference type="ARBA" id="ARBA00022597"/>
    </source>
</evidence>
<dbReference type="Pfam" id="PF02563">
    <property type="entry name" value="Poly_export"/>
    <property type="match status" value="1"/>
</dbReference>
<keyword evidence="13" id="KW-0998">Cell outer membrane</keyword>
<evidence type="ECO:0000256" key="6">
    <source>
        <dbReference type="ARBA" id="ARBA00022692"/>
    </source>
</evidence>
<feature type="compositionally biased region" description="Basic and acidic residues" evidence="15">
    <location>
        <begin position="190"/>
        <end position="247"/>
    </location>
</feature>
<dbReference type="Gene3D" id="3.10.560.10">
    <property type="entry name" value="Outer membrane lipoprotein wza domain like"/>
    <property type="match status" value="1"/>
</dbReference>
<evidence type="ECO:0000256" key="1">
    <source>
        <dbReference type="ARBA" id="ARBA00004571"/>
    </source>
</evidence>
<keyword evidence="5" id="KW-0762">Sugar transport</keyword>
<dbReference type="AlphaFoldDB" id="M5U4M9"/>
<evidence type="ECO:0000256" key="11">
    <source>
        <dbReference type="ARBA" id="ARBA00023136"/>
    </source>
</evidence>
<dbReference type="PATRIC" id="fig|1263870.3.peg.2283"/>
<keyword evidence="14" id="KW-0449">Lipoprotein</keyword>
<evidence type="ECO:0000256" key="12">
    <source>
        <dbReference type="ARBA" id="ARBA00023139"/>
    </source>
</evidence>
<protein>
    <submittedName>
        <fullName evidence="18">Polysaccharide biosynthesis/export protein</fullName>
    </submittedName>
</protein>
<sequence length="680" mass="75136">MMRIQMSNQSLGRHRNFAAGSIFVDFHRVKTRVLSLACCVVISASVTNSDVVTAQEYIAPGSPSAELPAPTENPFVRQNASDGQSTVTNVVGDGDPMEEYRRSLEEHILRKERAKAEARARFESRSRDLIPKLTPTKPRTDDSSTNTNTGDDDLLAPPLPRSNDDEVASPSDLLDPPDRDLDDLLLPLNPKDRDIAGPDRKIPEPLSRDRDSDLNRPSRLGNERRTPPSLNTRRDDLLDRSNRWGTDRDEEEEVDDTRESSDKAAKPQRRSSSQSVLAAPIDNRYSSGTHWTGLVQNEMARWPMPASHRPYIPASQVACSTCGGCVDRHGVGVCDKIGVCVGVGTRERRECQCWKCPYDSPFNLYGSGGYAGPSRSAPLPEYRLRAGDQVQLTFLIKTMRTVGSYRLVVGDELLIESDADENLTRGTLERGLEIQPDGTLTLRFIGQVHAAGQTIEQLRDLLNERYEEFYPDPSIDVTPVRTGNVARQIREAISGSEGFNPQQTVQTVTPEGTLRLPRLGAIPTQGLTMAELKREINLRYDSLGAGLEVEVMLEEQAPHYVYVLGEVAAPGRFEMDAPTTVLGAMSLAGSYVPGANLRQVVVFRRGQNWELLSTVLDLRAALLGKASRPADEIWVQDGDVIIVPPAPIRLFDRFVQQVFTEGVYGIVPFGGISFSFGENN</sequence>
<dbReference type="InterPro" id="IPR054765">
    <property type="entry name" value="SLBB_dom"/>
</dbReference>
<keyword evidence="4" id="KW-1134">Transmembrane beta strand</keyword>
<dbReference type="GO" id="GO:0006811">
    <property type="term" value="P:monoatomic ion transport"/>
    <property type="evidence" value="ECO:0007669"/>
    <property type="project" value="UniProtKB-KW"/>
</dbReference>
<dbReference type="InterPro" id="IPR003715">
    <property type="entry name" value="Poly_export_N"/>
</dbReference>
<dbReference type="GO" id="GO:0015159">
    <property type="term" value="F:polysaccharide transmembrane transporter activity"/>
    <property type="evidence" value="ECO:0007669"/>
    <property type="project" value="InterPro"/>
</dbReference>
<feature type="domain" description="Polysaccharide export protein N-terminal" evidence="16">
    <location>
        <begin position="403"/>
        <end position="478"/>
    </location>
</feature>
<evidence type="ECO:0000256" key="4">
    <source>
        <dbReference type="ARBA" id="ARBA00022452"/>
    </source>
</evidence>
<evidence type="ECO:0000256" key="8">
    <source>
        <dbReference type="ARBA" id="ARBA00023047"/>
    </source>
</evidence>
<keyword evidence="11" id="KW-0472">Membrane</keyword>
<evidence type="ECO:0000256" key="15">
    <source>
        <dbReference type="SAM" id="MobiDB-lite"/>
    </source>
</evidence>
<keyword evidence="12" id="KW-0564">Palmitate</keyword>
<dbReference type="GO" id="GO:0009279">
    <property type="term" value="C:cell outer membrane"/>
    <property type="evidence" value="ECO:0007669"/>
    <property type="project" value="UniProtKB-SubCell"/>
</dbReference>
<name>M5U4M9_9BACT</name>
<feature type="domain" description="SLBB" evidence="17">
    <location>
        <begin position="561"/>
        <end position="643"/>
    </location>
</feature>